<keyword evidence="2" id="KW-1185">Reference proteome</keyword>
<protein>
    <submittedName>
        <fullName evidence="1">Uncharacterized protein</fullName>
    </submittedName>
</protein>
<dbReference type="STRING" id="1469144.LI90_3568"/>
<dbReference type="EMBL" id="LAXD01000001">
    <property type="protein sequence ID" value="KWX02525.1"/>
    <property type="molecule type" value="Genomic_DNA"/>
</dbReference>
<dbReference type="Proteomes" id="UP000070188">
    <property type="component" value="Unassembled WGS sequence"/>
</dbReference>
<evidence type="ECO:0000313" key="2">
    <source>
        <dbReference type="Proteomes" id="UP000070188"/>
    </source>
</evidence>
<gene>
    <name evidence="1" type="ORF">LI90_3568</name>
</gene>
<comment type="caution">
    <text evidence="1">The sequence shown here is derived from an EMBL/GenBank/DDBJ whole genome shotgun (WGS) entry which is preliminary data.</text>
</comment>
<sequence length="202" mass="22747">MSRSDDIPVVTPHTPRVDKTPAAVREALDPDWRAQFEHAYWQALAQDEKFPEGQAVAALVEDWWPRAQLCQRPGGREQAAREEREYLASIKPVPAETGGPAPAGVDEVVSPYAPRVPRTATAVRDMLDPDWREEFEAEWRAALDKAKETFDLADAFDAVERWWPRAQLCAKPGAREQVERVEREIAAGTFVGIPYDPETDDL</sequence>
<evidence type="ECO:0000313" key="1">
    <source>
        <dbReference type="EMBL" id="KWX02525.1"/>
    </source>
</evidence>
<name>A0A132MXA2_9ACTN</name>
<dbReference type="RefSeq" id="WP_066889590.1">
    <property type="nucleotide sequence ID" value="NZ_CP171739.1"/>
</dbReference>
<dbReference type="OrthoDB" id="3854670at2"/>
<reference evidence="2" key="1">
    <citation type="submission" date="2015-04" db="EMBL/GenBank/DDBJ databases">
        <title>Physiological reanalysis, assessment of diazotrophy, and genome sequences of multiple isolates of Streptomyces thermoautotrophicus.</title>
        <authorList>
            <person name="MacKellar D.C."/>
            <person name="Lieber L."/>
            <person name="Norman J."/>
            <person name="Bolger A."/>
            <person name="Tobin C."/>
            <person name="Murray J.W."/>
            <person name="Chang R."/>
            <person name="Ford T."/>
            <person name="Nguyen P.Q."/>
            <person name="Woodward J."/>
            <person name="Permingeat H."/>
            <person name="Joshi N.S."/>
            <person name="Silver P.A."/>
            <person name="Usadel B."/>
            <person name="Rutherford A.W."/>
            <person name="Friesen M."/>
            <person name="Prell J."/>
        </authorList>
    </citation>
    <scope>NUCLEOTIDE SEQUENCE [LARGE SCALE GENOMIC DNA]</scope>
    <source>
        <strain evidence="2">H1</strain>
    </source>
</reference>
<dbReference type="InterPro" id="IPR046214">
    <property type="entry name" value="DUF6247"/>
</dbReference>
<organism evidence="1 2">
    <name type="scientific">Carbonactinospora thermoautotrophica</name>
    <dbReference type="NCBI Taxonomy" id="1469144"/>
    <lineage>
        <taxon>Bacteria</taxon>
        <taxon>Bacillati</taxon>
        <taxon>Actinomycetota</taxon>
        <taxon>Actinomycetes</taxon>
        <taxon>Kitasatosporales</taxon>
        <taxon>Carbonactinosporaceae</taxon>
        <taxon>Carbonactinospora</taxon>
    </lineage>
</organism>
<dbReference type="PATRIC" id="fig|1469144.10.peg.3829"/>
<dbReference type="AlphaFoldDB" id="A0A132MXA2"/>
<proteinExistence type="predicted"/>
<dbReference type="Pfam" id="PF19760">
    <property type="entry name" value="DUF6247"/>
    <property type="match status" value="2"/>
</dbReference>
<accession>A0A132MXA2</accession>